<organism evidence="1 2">
    <name type="scientific">Agrobacterium rosae</name>
    <dbReference type="NCBI Taxonomy" id="1972867"/>
    <lineage>
        <taxon>Bacteria</taxon>
        <taxon>Pseudomonadati</taxon>
        <taxon>Pseudomonadota</taxon>
        <taxon>Alphaproteobacteria</taxon>
        <taxon>Hyphomicrobiales</taxon>
        <taxon>Rhizobiaceae</taxon>
        <taxon>Rhizobium/Agrobacterium group</taxon>
        <taxon>Agrobacterium</taxon>
    </lineage>
</organism>
<evidence type="ECO:0000313" key="1">
    <source>
        <dbReference type="EMBL" id="SCX34344.1"/>
    </source>
</evidence>
<reference evidence="2" key="1">
    <citation type="submission" date="2016-10" db="EMBL/GenBank/DDBJ databases">
        <authorList>
            <person name="Wibberg D."/>
        </authorList>
    </citation>
    <scope>NUCLEOTIDE SEQUENCE [LARGE SCALE GENOMIC DNA]</scope>
</reference>
<dbReference type="EMBL" id="FMUE01000015">
    <property type="protein sequence ID" value="SCX34344.1"/>
    <property type="molecule type" value="Genomic_DNA"/>
</dbReference>
<dbReference type="AlphaFoldDB" id="A0A1R3U0L1"/>
<proteinExistence type="predicted"/>
<protein>
    <submittedName>
        <fullName evidence="1">Uncharacterized protein</fullName>
    </submittedName>
</protein>
<dbReference type="Proteomes" id="UP000187891">
    <property type="component" value="Unassembled WGS sequence"/>
</dbReference>
<accession>A0A1R3U0L1</accession>
<sequence length="199" mass="21934">MTMPLRSRSRSCSVSICWAIHQLPKGIQNRNELGSRIINLLHRGGRGRPFCVADCPSYQPAPMAINVISYPIHAFGAFLPRMRCDTSGNFQLGTPELSQVASPAASARIRASKFPIRSSWLFRTFSICPALAHAPRNTITPGGVWSGSGEKNARSPVIKPELKSEDIPELLYRRSTLETSATYVATTKRQGNSQEIRPL</sequence>
<gene>
    <name evidence="1" type="ORF">DSM25559_4444</name>
</gene>
<name>A0A1R3U0L1_9HYPH</name>
<evidence type="ECO:0000313" key="2">
    <source>
        <dbReference type="Proteomes" id="UP000187891"/>
    </source>
</evidence>